<reference evidence="1" key="1">
    <citation type="journal article" date="2022" name="bioRxiv">
        <title>Population genetic analysis of Ophidiomyces ophidiicola, the causative agent of snake fungal disease, indicates recent introductions to the USA.</title>
        <authorList>
            <person name="Ladner J.T."/>
            <person name="Palmer J.M."/>
            <person name="Ettinger C.L."/>
            <person name="Stajich J.E."/>
            <person name="Farrell T.M."/>
            <person name="Glorioso B.M."/>
            <person name="Lawson B."/>
            <person name="Price S.J."/>
            <person name="Stengle A.G."/>
            <person name="Grear D.A."/>
            <person name="Lorch J.M."/>
        </authorList>
    </citation>
    <scope>NUCLEOTIDE SEQUENCE</scope>
    <source>
        <strain evidence="1">NWHC 24266-5</strain>
    </source>
</reference>
<sequence length="256" mass="28406">MTYEEKLDKEELMSCKGNKWSISDTTTAVPTITHPFSPSKSLFLDAHGIRLIRLPLPSSELEIPIHNADGSLAYTSKRSKRSSGDATLSSPEIGELLSTSYFFGPNRDPVIQPASKGLQADGIPEDSPPTIRVTSEWKSRTQYFTTIYGDSFQWRYIRCDDPRWVCKKLLVLEKVKNSVASRRIAQLVRNEATRPEGTSKCTAGNGGELMLDGEAMGAEIDEALVVATCLLMLKKEVDRRRMMQMMVVCGMFSGGS</sequence>
<evidence type="ECO:0000313" key="1">
    <source>
        <dbReference type="EMBL" id="KAI2383950.1"/>
    </source>
</evidence>
<dbReference type="EMBL" id="JALBCA010000081">
    <property type="protein sequence ID" value="KAI2383950.1"/>
    <property type="molecule type" value="Genomic_DNA"/>
</dbReference>
<comment type="caution">
    <text evidence="1">The sequence shown here is derived from an EMBL/GenBank/DDBJ whole genome shotgun (WGS) entry which is preliminary data.</text>
</comment>
<organism evidence="1">
    <name type="scientific">Ophidiomyces ophidiicola</name>
    <dbReference type="NCBI Taxonomy" id="1387563"/>
    <lineage>
        <taxon>Eukaryota</taxon>
        <taxon>Fungi</taxon>
        <taxon>Dikarya</taxon>
        <taxon>Ascomycota</taxon>
        <taxon>Pezizomycotina</taxon>
        <taxon>Eurotiomycetes</taxon>
        <taxon>Eurotiomycetidae</taxon>
        <taxon>Onygenales</taxon>
        <taxon>Onygenaceae</taxon>
        <taxon>Ophidiomyces</taxon>
    </lineage>
</organism>
<accession>A0ACB8US17</accession>
<proteinExistence type="predicted"/>
<protein>
    <submittedName>
        <fullName evidence="1">Uncharacterized protein</fullName>
    </submittedName>
</protein>
<gene>
    <name evidence="1" type="ORF">LOY88_004947</name>
</gene>
<name>A0ACB8US17_9EURO</name>